<dbReference type="SUPFAM" id="SSF49452">
    <property type="entry name" value="Starch-binding domain-like"/>
    <property type="match status" value="1"/>
</dbReference>
<evidence type="ECO:0000256" key="1">
    <source>
        <dbReference type="ARBA" id="ARBA00000548"/>
    </source>
</evidence>
<dbReference type="SMART" id="SM01065">
    <property type="entry name" value="CBM_2"/>
    <property type="match status" value="1"/>
</dbReference>
<dbReference type="InterPro" id="IPR013783">
    <property type="entry name" value="Ig-like_fold"/>
</dbReference>
<evidence type="ECO:0000313" key="10">
    <source>
        <dbReference type="EMBL" id="MCQ4079805.1"/>
    </source>
</evidence>
<gene>
    <name evidence="10" type="ORF">NGB36_04165</name>
</gene>
<dbReference type="CDD" id="cd05808">
    <property type="entry name" value="CBM20_alpha_amylase"/>
    <property type="match status" value="1"/>
</dbReference>
<dbReference type="Proteomes" id="UP001057702">
    <property type="component" value="Unassembled WGS sequence"/>
</dbReference>
<evidence type="ECO:0000256" key="3">
    <source>
        <dbReference type="ARBA" id="ARBA00012595"/>
    </source>
</evidence>
<dbReference type="Pfam" id="PF00723">
    <property type="entry name" value="Glyco_hydro_15"/>
    <property type="match status" value="2"/>
</dbReference>
<dbReference type="EMBL" id="JANFNG010000002">
    <property type="protein sequence ID" value="MCQ4079805.1"/>
    <property type="molecule type" value="Genomic_DNA"/>
</dbReference>
<organism evidence="10 11">
    <name type="scientific">Streptomyces humicola</name>
    <dbReference type="NCBI Taxonomy" id="2953240"/>
    <lineage>
        <taxon>Bacteria</taxon>
        <taxon>Bacillati</taxon>
        <taxon>Actinomycetota</taxon>
        <taxon>Actinomycetes</taxon>
        <taxon>Kitasatosporales</taxon>
        <taxon>Streptomycetaceae</taxon>
        <taxon>Streptomyces</taxon>
    </lineage>
</organism>
<dbReference type="InterPro" id="IPR011013">
    <property type="entry name" value="Gal_mutarotase_sf_dom"/>
</dbReference>
<proteinExistence type="inferred from homology"/>
<comment type="similarity">
    <text evidence="2">Belongs to the glycosyl hydrolase 15 family.</text>
</comment>
<dbReference type="Gene3D" id="1.50.10.10">
    <property type="match status" value="1"/>
</dbReference>
<evidence type="ECO:0000256" key="7">
    <source>
        <dbReference type="SAM" id="MobiDB-lite"/>
    </source>
</evidence>
<dbReference type="InterPro" id="IPR012341">
    <property type="entry name" value="6hp_glycosidase-like_sf"/>
</dbReference>
<dbReference type="InterPro" id="IPR046966">
    <property type="entry name" value="Glucoamylase_active_site"/>
</dbReference>
<accession>A0ABT1PTC8</accession>
<dbReference type="Gene3D" id="2.60.40.10">
    <property type="entry name" value="Immunoglobulins"/>
    <property type="match status" value="1"/>
</dbReference>
<dbReference type="InterPro" id="IPR002044">
    <property type="entry name" value="CBM20"/>
</dbReference>
<evidence type="ECO:0000256" key="8">
    <source>
        <dbReference type="SAM" id="SignalP"/>
    </source>
</evidence>
<dbReference type="PROSITE" id="PS00820">
    <property type="entry name" value="GLUCOAMYLASE"/>
    <property type="match status" value="1"/>
</dbReference>
<dbReference type="SUPFAM" id="SSF48208">
    <property type="entry name" value="Six-hairpin glycosidases"/>
    <property type="match status" value="1"/>
</dbReference>
<feature type="domain" description="CBM20" evidence="9">
    <location>
        <begin position="720"/>
        <end position="820"/>
    </location>
</feature>
<comment type="caution">
    <text evidence="10">The sequence shown here is derived from an EMBL/GenBank/DDBJ whole genome shotgun (WGS) entry which is preliminary data.</text>
</comment>
<dbReference type="PANTHER" id="PTHR31616">
    <property type="entry name" value="TREHALASE"/>
    <property type="match status" value="1"/>
</dbReference>
<keyword evidence="8" id="KW-0732">Signal</keyword>
<sequence length="820" mass="86137">MPSSEERPWLQRTSLFTAAITMAAAVLTAVGGPAAAATAPGAPGADAYWNEPTVQGFADALSSSSKVWYTVGNGELQNVFYPQTDTPDTFGLQYYVTDGSSFTDNEVANTSHAISLTDPTSLEWRQTNIATNGKYKITKTYIADPARSVVLVQTTFDNLSSTPLSLYAQYNPALGNDGMGNTGTTDTVSGDLTATNGSVSSALAASTGFTRTSSGYAGTSSDGASELTTSHTLTTDGQTADTAGHISQTAQIPVAAGGSTTFTLALAFDSSAAAAVSDASASLSSGFSSAESSFQSGWHSWMSGLNAAPSSVTGDSKLKAQYNVSLMEVKADEDKNYAGGFIAAPTVPWGASVSADSAGQHGYHLVWTRDEYQMATALLAAGDKADANDALSYILNYEETSSGYVKQNSWLNGNQVWGGTQMDEVAFPIILAYQLGRKDSATWSKLQLLANYLVSNGPKTGEERWEENGGYSPSTMAAEVAGLVCAANIANANGDTTDANTYLSTADSFEAAIDTDTFTTTGSIAGGSYYVRITPNGNPNNGDTVNISNGGGTYDERAIVDQGFLELTRLGIKAPASPQITKSLAAVDSAIKTTIPGYGTYWGRYNHDGYGETTTGGDYTGAGIGRPWPVLSGERGEYDVQNGDATDAQSMLTSMANAANAGYQISEQIWPTASADGFTQGQPDNSSTPLMWAMAQYVRLAIDISAGKTVDTPDIVAQRYADVTQVQTTFDVNATTYYGQNVYVVGSIPALGDWNTNQAVPLSAATYPIWSDTVAIPANTSFQYKYIKKNPDGSITWESDPNNSYTTPASGSVTINDTWR</sequence>
<protein>
    <recommendedName>
        <fullName evidence="3">alpha-amylase</fullName>
        <ecNumber evidence="3">3.2.1.1</ecNumber>
    </recommendedName>
    <alternativeName>
        <fullName evidence="6">1,4-alpha-D-glucan glucanohydrolase</fullName>
    </alternativeName>
</protein>
<name>A0ABT1PTC8_9ACTN</name>
<feature type="signal peptide" evidence="8">
    <location>
        <begin position="1"/>
        <end position="36"/>
    </location>
</feature>
<keyword evidence="5" id="KW-0326">Glycosidase</keyword>
<dbReference type="SUPFAM" id="SSF74650">
    <property type="entry name" value="Galactose mutarotase-like"/>
    <property type="match status" value="1"/>
</dbReference>
<dbReference type="RefSeq" id="WP_255918670.1">
    <property type="nucleotide sequence ID" value="NZ_JANFNG010000002.1"/>
</dbReference>
<dbReference type="PROSITE" id="PS51166">
    <property type="entry name" value="CBM20"/>
    <property type="match status" value="1"/>
</dbReference>
<comment type="catalytic activity">
    <reaction evidence="1">
        <text>Endohydrolysis of (1-&gt;4)-alpha-D-glucosidic linkages in polysaccharides containing three or more (1-&gt;4)-alpha-linked D-glucose units.</text>
        <dbReference type="EC" id="3.2.1.1"/>
    </reaction>
</comment>
<evidence type="ECO:0000256" key="4">
    <source>
        <dbReference type="ARBA" id="ARBA00022801"/>
    </source>
</evidence>
<feature type="chain" id="PRO_5047254291" description="alpha-amylase" evidence="8">
    <location>
        <begin position="37"/>
        <end position="820"/>
    </location>
</feature>
<evidence type="ECO:0000313" key="11">
    <source>
        <dbReference type="Proteomes" id="UP001057702"/>
    </source>
</evidence>
<dbReference type="GO" id="GO:0016787">
    <property type="term" value="F:hydrolase activity"/>
    <property type="evidence" value="ECO:0007669"/>
    <property type="project" value="UniProtKB-KW"/>
</dbReference>
<dbReference type="InterPro" id="IPR011613">
    <property type="entry name" value="GH15-like"/>
</dbReference>
<dbReference type="EC" id="3.2.1.1" evidence="3"/>
<dbReference type="Pfam" id="PF00686">
    <property type="entry name" value="CBM_20"/>
    <property type="match status" value="1"/>
</dbReference>
<dbReference type="Gene3D" id="2.70.98.10">
    <property type="match status" value="1"/>
</dbReference>
<dbReference type="InterPro" id="IPR013784">
    <property type="entry name" value="Carb-bd-like_fold"/>
</dbReference>
<evidence type="ECO:0000256" key="5">
    <source>
        <dbReference type="ARBA" id="ARBA00023295"/>
    </source>
</evidence>
<evidence type="ECO:0000256" key="6">
    <source>
        <dbReference type="ARBA" id="ARBA00030238"/>
    </source>
</evidence>
<dbReference type="Pfam" id="PF09137">
    <property type="entry name" value="Glucodextran_N"/>
    <property type="match status" value="1"/>
</dbReference>
<reference evidence="10" key="1">
    <citation type="submission" date="2022-06" db="EMBL/GenBank/DDBJ databases">
        <title>Draft genome sequence of Streptomyces sp. RB6PN25 isolated from peat swamp forest in Thailand.</title>
        <authorList>
            <person name="Duangmal K."/>
            <person name="Klaysubun C."/>
        </authorList>
    </citation>
    <scope>NUCLEOTIDE SEQUENCE</scope>
    <source>
        <strain evidence="10">RB6PN25</strain>
    </source>
</reference>
<keyword evidence="11" id="KW-1185">Reference proteome</keyword>
<dbReference type="InterPro" id="IPR008928">
    <property type="entry name" value="6-hairpin_glycosidase_sf"/>
</dbReference>
<dbReference type="InterPro" id="IPR015220">
    <property type="entry name" value="Glucodextranase_N"/>
</dbReference>
<dbReference type="InterPro" id="IPR014718">
    <property type="entry name" value="GH-type_carb-bd"/>
</dbReference>
<feature type="region of interest" description="Disordered" evidence="7">
    <location>
        <begin position="798"/>
        <end position="820"/>
    </location>
</feature>
<dbReference type="PANTHER" id="PTHR31616:SF0">
    <property type="entry name" value="GLUCAN 1,4-ALPHA-GLUCOSIDASE"/>
    <property type="match status" value="1"/>
</dbReference>
<evidence type="ECO:0000259" key="9">
    <source>
        <dbReference type="PROSITE" id="PS51166"/>
    </source>
</evidence>
<evidence type="ECO:0000256" key="2">
    <source>
        <dbReference type="ARBA" id="ARBA00006188"/>
    </source>
</evidence>
<keyword evidence="4 10" id="KW-0378">Hydrolase</keyword>